<proteinExistence type="predicted"/>
<name>A0A2K3UYL8_9DEIO</name>
<dbReference type="Pfam" id="PF07963">
    <property type="entry name" value="N_methyl"/>
    <property type="match status" value="1"/>
</dbReference>
<dbReference type="EMBL" id="PPPD01000001">
    <property type="protein sequence ID" value="PNY81620.1"/>
    <property type="molecule type" value="Genomic_DNA"/>
</dbReference>
<protein>
    <recommendedName>
        <fullName evidence="6">Prepilin-type cleavage/methylation domain-containing protein</fullName>
    </recommendedName>
</protein>
<keyword evidence="5" id="KW-1185">Reference proteome</keyword>
<evidence type="ECO:0000313" key="5">
    <source>
        <dbReference type="Proteomes" id="UP000236379"/>
    </source>
</evidence>
<dbReference type="RefSeq" id="WP_103312063.1">
    <property type="nucleotide sequence ID" value="NZ_PPPD01000001.1"/>
</dbReference>
<organism evidence="4 5">
    <name type="scientific">Deinococcus koreensis</name>
    <dbReference type="NCBI Taxonomy" id="2054903"/>
    <lineage>
        <taxon>Bacteria</taxon>
        <taxon>Thermotogati</taxon>
        <taxon>Deinococcota</taxon>
        <taxon>Deinococci</taxon>
        <taxon>Deinococcales</taxon>
        <taxon>Deinococcaceae</taxon>
        <taxon>Deinococcus</taxon>
    </lineage>
</organism>
<dbReference type="Proteomes" id="UP000236379">
    <property type="component" value="Unassembled WGS sequence"/>
</dbReference>
<dbReference type="InterPro" id="IPR012902">
    <property type="entry name" value="N_methyl_site"/>
</dbReference>
<keyword evidence="3" id="KW-1133">Transmembrane helix</keyword>
<comment type="caution">
    <text evidence="4">The sequence shown here is derived from an EMBL/GenBank/DDBJ whole genome shotgun (WGS) entry which is preliminary data.</text>
</comment>
<keyword evidence="3" id="KW-0472">Membrane</keyword>
<accession>A0A2K3UYL8</accession>
<dbReference type="OrthoDB" id="70025at2"/>
<dbReference type="PROSITE" id="PS00409">
    <property type="entry name" value="PROKAR_NTER_METHYL"/>
    <property type="match status" value="1"/>
</dbReference>
<evidence type="ECO:0000256" key="1">
    <source>
        <dbReference type="ARBA" id="ARBA00004442"/>
    </source>
</evidence>
<keyword evidence="3" id="KW-0812">Transmembrane</keyword>
<feature type="transmembrane region" description="Helical" evidence="3">
    <location>
        <begin position="21"/>
        <end position="43"/>
    </location>
</feature>
<keyword evidence="2" id="KW-0998">Cell outer membrane</keyword>
<comment type="subcellular location">
    <subcellularLocation>
        <location evidence="1">Cell outer membrane</location>
    </subcellularLocation>
</comment>
<evidence type="ECO:0000256" key="3">
    <source>
        <dbReference type="SAM" id="Phobius"/>
    </source>
</evidence>
<evidence type="ECO:0000256" key="2">
    <source>
        <dbReference type="ARBA" id="ARBA00023237"/>
    </source>
</evidence>
<gene>
    <name evidence="4" type="ORF">CVO96_09750</name>
</gene>
<sequence length="297" mass="30541">MSCNNVQGPPAALARQAGLTLIEMLVAAAVSLIIFGVLLSMLVSTGNVQARSQLQLGVDESMRAALELISMDLRESVGPRVVAGPASALPPGLGTYSSSGSSLTVTLMDSTNILAVREPPGYPGSQSYTSSGSTRVASTNAANKSCADIFSGGAYALVTDGAQSTWLKLHDTAPCGTDSSGPTVVHPGTVVTFPYSPQTTVGRVDAVQYAIRTINGISTLTRQAVGSGLQVVALDITGLQVEYSADGATFSATPQKPRALRVTLTGQGVRGQRRSNLTLSTTVFMRDITVPAPVAGI</sequence>
<reference evidence="4 5" key="1">
    <citation type="submission" date="2018-01" db="EMBL/GenBank/DDBJ databases">
        <title>Deinococcus koreensis sp. nov., a radiation-resistant bacterium isolated from river water.</title>
        <authorList>
            <person name="Choi A."/>
        </authorList>
    </citation>
    <scope>NUCLEOTIDE SEQUENCE [LARGE SCALE GENOMIC DNA]</scope>
    <source>
        <strain evidence="4 5">SJW1-2</strain>
    </source>
</reference>
<dbReference type="AlphaFoldDB" id="A0A2K3UYL8"/>
<evidence type="ECO:0000313" key="4">
    <source>
        <dbReference type="EMBL" id="PNY81620.1"/>
    </source>
</evidence>
<evidence type="ECO:0008006" key="6">
    <source>
        <dbReference type="Google" id="ProtNLM"/>
    </source>
</evidence>
<dbReference type="GO" id="GO:0009279">
    <property type="term" value="C:cell outer membrane"/>
    <property type="evidence" value="ECO:0007669"/>
    <property type="project" value="UniProtKB-SubCell"/>
</dbReference>